<feature type="region of interest" description="Disordered" evidence="1">
    <location>
        <begin position="1"/>
        <end position="35"/>
    </location>
</feature>
<reference evidence="3" key="1">
    <citation type="journal article" date="2019" name="Int. J. Syst. Evol. Microbiol.">
        <title>The Global Catalogue of Microorganisms (GCM) 10K type strain sequencing project: providing services to taxonomists for standard genome sequencing and annotation.</title>
        <authorList>
            <consortium name="The Broad Institute Genomics Platform"/>
            <consortium name="The Broad Institute Genome Sequencing Center for Infectious Disease"/>
            <person name="Wu L."/>
            <person name="Ma J."/>
        </authorList>
    </citation>
    <scope>NUCLEOTIDE SEQUENCE [LARGE SCALE GENOMIC DNA]</scope>
    <source>
        <strain evidence="3">CGMCC 4.7319</strain>
    </source>
</reference>
<keyword evidence="3" id="KW-1185">Reference proteome</keyword>
<gene>
    <name evidence="2" type="ORF">GCM10011609_27240</name>
</gene>
<protein>
    <submittedName>
        <fullName evidence="2">Uncharacterized protein</fullName>
    </submittedName>
</protein>
<comment type="caution">
    <text evidence="2">The sequence shown here is derived from an EMBL/GenBank/DDBJ whole genome shotgun (WGS) entry which is preliminary data.</text>
</comment>
<evidence type="ECO:0000313" key="2">
    <source>
        <dbReference type="EMBL" id="GGM88986.1"/>
    </source>
</evidence>
<feature type="compositionally biased region" description="Polar residues" evidence="1">
    <location>
        <begin position="18"/>
        <end position="28"/>
    </location>
</feature>
<organism evidence="2 3">
    <name type="scientific">Lentzea pudingi</name>
    <dbReference type="NCBI Taxonomy" id="1789439"/>
    <lineage>
        <taxon>Bacteria</taxon>
        <taxon>Bacillati</taxon>
        <taxon>Actinomycetota</taxon>
        <taxon>Actinomycetes</taxon>
        <taxon>Pseudonocardiales</taxon>
        <taxon>Pseudonocardiaceae</taxon>
        <taxon>Lentzea</taxon>
    </lineage>
</organism>
<sequence>MVLLESTKIRPRSRSGKVGSQLSEQVAQQPGDRVQALEQDEAELQQDEPGLKGEDGLLRPSTLRLPARFAGVPAHRCHLSAGR</sequence>
<dbReference type="Proteomes" id="UP000597656">
    <property type="component" value="Unassembled WGS sequence"/>
</dbReference>
<evidence type="ECO:0000313" key="3">
    <source>
        <dbReference type="Proteomes" id="UP000597656"/>
    </source>
</evidence>
<evidence type="ECO:0000256" key="1">
    <source>
        <dbReference type="SAM" id="MobiDB-lite"/>
    </source>
</evidence>
<proteinExistence type="predicted"/>
<dbReference type="EMBL" id="BMNC01000003">
    <property type="protein sequence ID" value="GGM88986.1"/>
    <property type="molecule type" value="Genomic_DNA"/>
</dbReference>
<name>A0ABQ2HUZ0_9PSEU</name>
<accession>A0ABQ2HUZ0</accession>